<organism evidence="1 2">
    <name type="scientific">Exophiala sideris</name>
    <dbReference type="NCBI Taxonomy" id="1016849"/>
    <lineage>
        <taxon>Eukaryota</taxon>
        <taxon>Fungi</taxon>
        <taxon>Dikarya</taxon>
        <taxon>Ascomycota</taxon>
        <taxon>Pezizomycotina</taxon>
        <taxon>Eurotiomycetes</taxon>
        <taxon>Chaetothyriomycetidae</taxon>
        <taxon>Chaetothyriales</taxon>
        <taxon>Herpotrichiellaceae</taxon>
        <taxon>Exophiala</taxon>
    </lineage>
</organism>
<gene>
    <name evidence="1" type="ORF">LTR69_001375</name>
</gene>
<proteinExistence type="predicted"/>
<name>A0ABR0JN96_9EURO</name>
<keyword evidence="2" id="KW-1185">Reference proteome</keyword>
<sequence length="196" mass="21945">MKIARLDTSRELGTLLDQDQIVLKVAGLEVPEDDATAAERRRFNAALIQAVKNPEEEHTDEIWWRDIPSKINTYTGVDQSCSVEEKEAVNIQELINGTRRSDLAFQDIQFPDVMCKTRLAEAIDLDPIDGDVRLAGVHVRGQHTAEVRAVLNPRKRACLRPPPPPPPPPWSTSLWETHMSGFTTRPSTVAEYARAA</sequence>
<comment type="caution">
    <text evidence="1">The sequence shown here is derived from an EMBL/GenBank/DDBJ whole genome shotgun (WGS) entry which is preliminary data.</text>
</comment>
<protein>
    <submittedName>
        <fullName evidence="1">Uncharacterized protein</fullName>
    </submittedName>
</protein>
<accession>A0ABR0JN96</accession>
<reference evidence="1 2" key="1">
    <citation type="submission" date="2023-08" db="EMBL/GenBank/DDBJ databases">
        <title>Black Yeasts Isolated from many extreme environments.</title>
        <authorList>
            <person name="Coleine C."/>
            <person name="Stajich J.E."/>
            <person name="Selbmann L."/>
        </authorList>
    </citation>
    <scope>NUCLEOTIDE SEQUENCE [LARGE SCALE GENOMIC DNA]</scope>
    <source>
        <strain evidence="1 2">CCFEE 6328</strain>
    </source>
</reference>
<dbReference type="Proteomes" id="UP001345691">
    <property type="component" value="Unassembled WGS sequence"/>
</dbReference>
<dbReference type="EMBL" id="JAVRRF010000002">
    <property type="protein sequence ID" value="KAK5067388.1"/>
    <property type="molecule type" value="Genomic_DNA"/>
</dbReference>
<evidence type="ECO:0000313" key="2">
    <source>
        <dbReference type="Proteomes" id="UP001345691"/>
    </source>
</evidence>
<evidence type="ECO:0000313" key="1">
    <source>
        <dbReference type="EMBL" id="KAK5067388.1"/>
    </source>
</evidence>